<dbReference type="InterPro" id="IPR009056">
    <property type="entry name" value="Cyt_c-like_dom"/>
</dbReference>
<gene>
    <name evidence="7" type="ORF">HJO_02060</name>
</gene>
<dbReference type="PROSITE" id="PS51007">
    <property type="entry name" value="CYTC"/>
    <property type="match status" value="1"/>
</dbReference>
<evidence type="ECO:0000259" key="6">
    <source>
        <dbReference type="PROSITE" id="PS51007"/>
    </source>
</evidence>
<evidence type="ECO:0000313" key="8">
    <source>
        <dbReference type="Proteomes" id="UP000025171"/>
    </source>
</evidence>
<evidence type="ECO:0000313" key="7">
    <source>
        <dbReference type="EMBL" id="KCZ94121.1"/>
    </source>
</evidence>
<proteinExistence type="predicted"/>
<evidence type="ECO:0000256" key="5">
    <source>
        <dbReference type="SAM" id="SignalP"/>
    </source>
</evidence>
<dbReference type="InterPro" id="IPR030999">
    <property type="entry name" value="Thiosulf_SoxX"/>
</dbReference>
<keyword evidence="8" id="KW-1185">Reference proteome</keyword>
<reference evidence="7 8" key="1">
    <citation type="journal article" date="2014" name="Antonie Van Leeuwenhoek">
        <title>Hyphomonas beringensis sp. nov. and Hyphomonas chukchiensis sp. nov., isolated from surface seawater of the Bering Sea and Chukchi Sea.</title>
        <authorList>
            <person name="Li C."/>
            <person name="Lai Q."/>
            <person name="Li G."/>
            <person name="Dong C."/>
            <person name="Wang J."/>
            <person name="Liao Y."/>
            <person name="Shao Z."/>
        </authorList>
    </citation>
    <scope>NUCLEOTIDE SEQUENCE [LARGE SCALE GENOMIC DNA]</scope>
    <source>
        <strain evidence="7 8">MHS-2</strain>
    </source>
</reference>
<dbReference type="InterPro" id="IPR036909">
    <property type="entry name" value="Cyt_c-like_dom_sf"/>
</dbReference>
<dbReference type="AlphaFoldDB" id="A0A059FUE6"/>
<dbReference type="EMBL" id="ARYK01000001">
    <property type="protein sequence ID" value="KCZ94121.1"/>
    <property type="molecule type" value="Genomic_DNA"/>
</dbReference>
<keyword evidence="5" id="KW-0732">Signal</keyword>
<accession>A0A059FUE6</accession>
<feature type="signal peptide" evidence="5">
    <location>
        <begin position="1"/>
        <end position="18"/>
    </location>
</feature>
<evidence type="ECO:0000256" key="1">
    <source>
        <dbReference type="ARBA" id="ARBA00022617"/>
    </source>
</evidence>
<dbReference type="NCBIfam" id="TIGR04485">
    <property type="entry name" value="thiosulf_SoxX"/>
    <property type="match status" value="1"/>
</dbReference>
<dbReference type="GO" id="GO:0046872">
    <property type="term" value="F:metal ion binding"/>
    <property type="evidence" value="ECO:0007669"/>
    <property type="project" value="UniProtKB-KW"/>
</dbReference>
<keyword evidence="3 4" id="KW-0408">Iron</keyword>
<organism evidence="7 8">
    <name type="scientific">Hyphomonas johnsonii MHS-2</name>
    <dbReference type="NCBI Taxonomy" id="1280950"/>
    <lineage>
        <taxon>Bacteria</taxon>
        <taxon>Pseudomonadati</taxon>
        <taxon>Pseudomonadota</taxon>
        <taxon>Alphaproteobacteria</taxon>
        <taxon>Hyphomonadales</taxon>
        <taxon>Hyphomonadaceae</taxon>
        <taxon>Hyphomonas</taxon>
    </lineage>
</organism>
<feature type="domain" description="Cytochrome c" evidence="6">
    <location>
        <begin position="45"/>
        <end position="149"/>
    </location>
</feature>
<evidence type="ECO:0000256" key="3">
    <source>
        <dbReference type="ARBA" id="ARBA00023004"/>
    </source>
</evidence>
<dbReference type="eggNOG" id="COG2010">
    <property type="taxonomic scope" value="Bacteria"/>
</dbReference>
<dbReference type="Proteomes" id="UP000025171">
    <property type="component" value="Unassembled WGS sequence"/>
</dbReference>
<keyword evidence="2 4" id="KW-0479">Metal-binding</keyword>
<evidence type="ECO:0000256" key="4">
    <source>
        <dbReference type="PROSITE-ProRule" id="PRU00433"/>
    </source>
</evidence>
<name>A0A059FUE6_9PROT</name>
<keyword evidence="1 4" id="KW-0349">Heme</keyword>
<comment type="caution">
    <text evidence="7">The sequence shown here is derived from an EMBL/GenBank/DDBJ whole genome shotgun (WGS) entry which is preliminary data.</text>
</comment>
<dbReference type="Gene3D" id="1.10.760.10">
    <property type="entry name" value="Cytochrome c-like domain"/>
    <property type="match status" value="1"/>
</dbReference>
<feature type="chain" id="PRO_5001572651" evidence="5">
    <location>
        <begin position="19"/>
        <end position="150"/>
    </location>
</feature>
<protein>
    <submittedName>
        <fullName evidence="7">Putative sulfur oxidation cytochrome SoxX</fullName>
    </submittedName>
</protein>
<dbReference type="SUPFAM" id="SSF46626">
    <property type="entry name" value="Cytochrome c"/>
    <property type="match status" value="1"/>
</dbReference>
<evidence type="ECO:0000256" key="2">
    <source>
        <dbReference type="ARBA" id="ARBA00022723"/>
    </source>
</evidence>
<dbReference type="Pfam" id="PF00034">
    <property type="entry name" value="Cytochrom_C"/>
    <property type="match status" value="1"/>
</dbReference>
<sequence length="150" mass="15772">MRSACCSALLALLPLAGCGDTQTHLLPPGSIVNDTIPEPLTRIAGDAGAGADIFVSRDGGHCILCHQVDGLDAPFQGDVGPALTGVGSRLSPGQIRLRIVDYEVFRPGVLMPSYYRTHALYQVSDTNAGQPILPAQSVEDLVAYLSTLKD</sequence>
<dbReference type="GO" id="GO:0009055">
    <property type="term" value="F:electron transfer activity"/>
    <property type="evidence" value="ECO:0007669"/>
    <property type="project" value="InterPro"/>
</dbReference>
<dbReference type="GO" id="GO:0020037">
    <property type="term" value="F:heme binding"/>
    <property type="evidence" value="ECO:0007669"/>
    <property type="project" value="InterPro"/>
</dbReference>
<dbReference type="RefSeq" id="WP_035613041.1">
    <property type="nucleotide sequence ID" value="NZ_ARYK01000001.1"/>
</dbReference>
<dbReference type="OrthoDB" id="9793634at2"/>
<dbReference type="STRING" id="1280950.HJO_02060"/>
<dbReference type="PATRIC" id="fig|1280950.3.peg.423"/>